<sequence>MTTRIFPIFLALAIVLLSGCVLGNDRFAVANELATLREQYVPTGLISPATEQAKLDYRLGLIKLRAKVNSVGEGKPALQAYLDASLESISMQEEMNEAFSLLQRVRAETLNCSAGTPADLAMQQLRSAQLRSESVHASFALVQKDIPLTNALGAEYVTNAAATTENISISVTNTLEQIRQNCI</sequence>
<dbReference type="AlphaFoldDB" id="A0A7T9DK82"/>
<dbReference type="EMBL" id="CP064981">
    <property type="protein sequence ID" value="QQR92863.1"/>
    <property type="molecule type" value="Genomic_DNA"/>
</dbReference>
<gene>
    <name evidence="1" type="ORF">IPJ89_01295</name>
</gene>
<reference evidence="1" key="1">
    <citation type="submission" date="2020-11" db="EMBL/GenBank/DDBJ databases">
        <title>Connecting structure to function with the recovery of over 1000 high-quality activated sludge metagenome-assembled genomes encoding full-length rRNA genes using long-read sequencing.</title>
        <authorList>
            <person name="Singleton C.M."/>
            <person name="Petriglieri F."/>
            <person name="Kristensen J.M."/>
            <person name="Kirkegaard R.H."/>
            <person name="Michaelsen T.Y."/>
            <person name="Andersen M.H."/>
            <person name="Karst S.M."/>
            <person name="Dueholm M.S."/>
            <person name="Nielsen P.H."/>
            <person name="Albertsen M."/>
        </authorList>
    </citation>
    <scope>NUCLEOTIDE SEQUENCE</scope>
    <source>
        <strain evidence="1">Fred_18-Q3-R57-64_BAT3C.431</strain>
    </source>
</reference>
<evidence type="ECO:0000313" key="1">
    <source>
        <dbReference type="EMBL" id="QQR92863.1"/>
    </source>
</evidence>
<organism evidence="1">
    <name type="scientific">Candidatus Iainarchaeum sp</name>
    <dbReference type="NCBI Taxonomy" id="3101447"/>
    <lineage>
        <taxon>Archaea</taxon>
        <taxon>Candidatus Iainarchaeota</taxon>
        <taxon>Candidatus Iainarchaeia</taxon>
        <taxon>Candidatus Iainarchaeales</taxon>
        <taxon>Candidatus Iainarchaeaceae</taxon>
        <taxon>Candidatus Iainarchaeum</taxon>
    </lineage>
</organism>
<protein>
    <recommendedName>
        <fullName evidence="2">Lipoprotein</fullName>
    </recommendedName>
</protein>
<dbReference type="PROSITE" id="PS51257">
    <property type="entry name" value="PROKAR_LIPOPROTEIN"/>
    <property type="match status" value="1"/>
</dbReference>
<name>A0A7T9DK82_9ARCH</name>
<proteinExistence type="predicted"/>
<dbReference type="Proteomes" id="UP000596004">
    <property type="component" value="Chromosome"/>
</dbReference>
<accession>A0A7T9DK82</accession>
<evidence type="ECO:0008006" key="2">
    <source>
        <dbReference type="Google" id="ProtNLM"/>
    </source>
</evidence>